<dbReference type="RefSeq" id="WP_091107586.1">
    <property type="nucleotide sequence ID" value="NZ_FOWQ01000001.1"/>
</dbReference>
<dbReference type="InterPro" id="IPR003010">
    <property type="entry name" value="C-N_Hydrolase"/>
</dbReference>
<dbReference type="GO" id="GO:0016811">
    <property type="term" value="F:hydrolase activity, acting on carbon-nitrogen (but not peptide) bonds, in linear amides"/>
    <property type="evidence" value="ECO:0007669"/>
    <property type="project" value="UniProtKB-ARBA"/>
</dbReference>
<name>A0A1I5K0X0_9ACTN</name>
<sequence>MTRQVTVAALQLVARRGDKRANLGAIEELGAEAAARGAAVVVAPEMAVTGYCWPDEDEVRDLAEPLDGPSVQRLTALARATGAWFVVGLPEVDRDLGTLHNSCVLVGPDGLSGAYRKIHPFLADPFWAVDGNEVPPVWTTPAGRVSPMICADLDYPEVARYAALAGADWAAVPTAWVDEPGPSASWRLRAWENALPVVAADMAGAELGVQFSGGSAVLDQTGQVLASRDAGAGVVLATLDLDATARARATVLAGRRPQEYRPLALSKRWPRRSVDGLFGEPPAEDRVGVAVLSAAEGDPPLPPAGVGLAVLPAFLLCGGPPADPSAAAGAARAWPAALDRLRGLAGQARCEVVTSLVEPGAGEALHHTVVAVSADGGVAAHRATHLGRHAAWATPGPGPTRPLRRSWGRLGLLAGEELEPPEPSRALALQEADVLAVPAAVRWPWPVDFPGSDVPLGAALQAPDPCFAHPARLRAGDSHVWIAMADAPGATPGGVFAPDHVRVPRVEVLADRPGWAALTCTTRGPDELGRVCEEKPQLVRRRADLLAGRLLAPT</sequence>
<feature type="domain" description="CN hydrolase" evidence="2">
    <location>
        <begin position="5"/>
        <end position="241"/>
    </location>
</feature>
<dbReference type="SUPFAM" id="SSF56317">
    <property type="entry name" value="Carbon-nitrogen hydrolase"/>
    <property type="match status" value="2"/>
</dbReference>
<reference evidence="4" key="1">
    <citation type="submission" date="2016-10" db="EMBL/GenBank/DDBJ databases">
        <authorList>
            <person name="Varghese N."/>
            <person name="Submissions S."/>
        </authorList>
    </citation>
    <scope>NUCLEOTIDE SEQUENCE [LARGE SCALE GENOMIC DNA]</scope>
    <source>
        <strain evidence="4">DSM 44208</strain>
    </source>
</reference>
<dbReference type="InterPro" id="IPR050345">
    <property type="entry name" value="Aliph_Amidase/BUP"/>
</dbReference>
<evidence type="ECO:0000256" key="1">
    <source>
        <dbReference type="ARBA" id="ARBA00022801"/>
    </source>
</evidence>
<dbReference type="PANTHER" id="PTHR43674">
    <property type="entry name" value="NITRILASE C965.09-RELATED"/>
    <property type="match status" value="1"/>
</dbReference>
<keyword evidence="1 3" id="KW-0378">Hydrolase</keyword>
<organism evidence="3 4">
    <name type="scientific">Geodermatophilus dictyosporus</name>
    <dbReference type="NCBI Taxonomy" id="1523247"/>
    <lineage>
        <taxon>Bacteria</taxon>
        <taxon>Bacillati</taxon>
        <taxon>Actinomycetota</taxon>
        <taxon>Actinomycetes</taxon>
        <taxon>Geodermatophilales</taxon>
        <taxon>Geodermatophilaceae</taxon>
        <taxon>Geodermatophilus</taxon>
    </lineage>
</organism>
<dbReference type="STRING" id="1523247.SAMN05660464_1156"/>
<evidence type="ECO:0000313" key="3">
    <source>
        <dbReference type="EMBL" id="SFO78226.1"/>
    </source>
</evidence>
<keyword evidence="4" id="KW-1185">Reference proteome</keyword>
<evidence type="ECO:0000313" key="4">
    <source>
        <dbReference type="Proteomes" id="UP000198857"/>
    </source>
</evidence>
<dbReference type="PROSITE" id="PS50263">
    <property type="entry name" value="CN_HYDROLASE"/>
    <property type="match status" value="1"/>
</dbReference>
<dbReference type="AlphaFoldDB" id="A0A1I5K0X0"/>
<evidence type="ECO:0000259" key="2">
    <source>
        <dbReference type="PROSITE" id="PS50263"/>
    </source>
</evidence>
<accession>A0A1I5K0X0</accession>
<dbReference type="Proteomes" id="UP000198857">
    <property type="component" value="Unassembled WGS sequence"/>
</dbReference>
<dbReference type="InterPro" id="IPR036526">
    <property type="entry name" value="C-N_Hydrolase_sf"/>
</dbReference>
<dbReference type="Pfam" id="PF00795">
    <property type="entry name" value="CN_hydrolase"/>
    <property type="match status" value="2"/>
</dbReference>
<dbReference type="PANTHER" id="PTHR43674:SF2">
    <property type="entry name" value="BETA-UREIDOPROPIONASE"/>
    <property type="match status" value="1"/>
</dbReference>
<protein>
    <submittedName>
        <fullName evidence="3">Predicted amidohydrolase</fullName>
    </submittedName>
</protein>
<dbReference type="Gene3D" id="3.60.110.10">
    <property type="entry name" value="Carbon-nitrogen hydrolase"/>
    <property type="match status" value="2"/>
</dbReference>
<dbReference type="OrthoDB" id="9811121at2"/>
<dbReference type="EMBL" id="FOWQ01000001">
    <property type="protein sequence ID" value="SFO78226.1"/>
    <property type="molecule type" value="Genomic_DNA"/>
</dbReference>
<gene>
    <name evidence="3" type="ORF">SAMN05660464_1156</name>
</gene>
<proteinExistence type="predicted"/>